<dbReference type="PROSITE" id="PS50110">
    <property type="entry name" value="RESPONSE_REGULATORY"/>
    <property type="match status" value="1"/>
</dbReference>
<dbReference type="InterPro" id="IPR001789">
    <property type="entry name" value="Sig_transdc_resp-reg_receiver"/>
</dbReference>
<evidence type="ECO:0000313" key="6">
    <source>
        <dbReference type="Proteomes" id="UP001500840"/>
    </source>
</evidence>
<dbReference type="InterPro" id="IPR011006">
    <property type="entry name" value="CheY-like_superfamily"/>
</dbReference>
<dbReference type="Gene3D" id="3.40.50.2300">
    <property type="match status" value="1"/>
</dbReference>
<evidence type="ECO:0000256" key="2">
    <source>
        <dbReference type="ARBA" id="ARBA00023012"/>
    </source>
</evidence>
<proteinExistence type="predicted"/>
<evidence type="ECO:0000313" key="5">
    <source>
        <dbReference type="EMBL" id="GAA4459048.1"/>
    </source>
</evidence>
<dbReference type="PANTHER" id="PTHR45339">
    <property type="entry name" value="HYBRID SIGNAL TRANSDUCTION HISTIDINE KINASE J"/>
    <property type="match status" value="1"/>
</dbReference>
<feature type="modified residue" description="4-aspartylphosphate" evidence="3">
    <location>
        <position position="13"/>
    </location>
</feature>
<evidence type="ECO:0000256" key="1">
    <source>
        <dbReference type="ARBA" id="ARBA00022553"/>
    </source>
</evidence>
<sequence>MVVTFNPDLVFLDIEMPGIDGRQVAKQIREHLSTDAPMICAVTAHAVNELENISKLGCFDSVISKPIAIADLKRLLALAQQR</sequence>
<accession>A0ABP8N087</accession>
<dbReference type="EMBL" id="BAABGA010000047">
    <property type="protein sequence ID" value="GAA4459048.1"/>
    <property type="molecule type" value="Genomic_DNA"/>
</dbReference>
<keyword evidence="1 3" id="KW-0597">Phosphoprotein</keyword>
<name>A0ABP8N087_9BACT</name>
<dbReference type="Pfam" id="PF00072">
    <property type="entry name" value="Response_reg"/>
    <property type="match status" value="1"/>
</dbReference>
<organism evidence="5 6">
    <name type="scientific">Novipirellula rosea</name>
    <dbReference type="NCBI Taxonomy" id="1031540"/>
    <lineage>
        <taxon>Bacteria</taxon>
        <taxon>Pseudomonadati</taxon>
        <taxon>Planctomycetota</taxon>
        <taxon>Planctomycetia</taxon>
        <taxon>Pirellulales</taxon>
        <taxon>Pirellulaceae</taxon>
        <taxon>Novipirellula</taxon>
    </lineage>
</organism>
<dbReference type="SUPFAM" id="SSF52172">
    <property type="entry name" value="CheY-like"/>
    <property type="match status" value="1"/>
</dbReference>
<gene>
    <name evidence="5" type="ORF">GCM10023156_38040</name>
</gene>
<reference evidence="6" key="1">
    <citation type="journal article" date="2019" name="Int. J. Syst. Evol. Microbiol.">
        <title>The Global Catalogue of Microorganisms (GCM) 10K type strain sequencing project: providing services to taxonomists for standard genome sequencing and annotation.</title>
        <authorList>
            <consortium name="The Broad Institute Genomics Platform"/>
            <consortium name="The Broad Institute Genome Sequencing Center for Infectious Disease"/>
            <person name="Wu L."/>
            <person name="Ma J."/>
        </authorList>
    </citation>
    <scope>NUCLEOTIDE SEQUENCE [LARGE SCALE GENOMIC DNA]</scope>
    <source>
        <strain evidence="6">JCM 17759</strain>
    </source>
</reference>
<comment type="caution">
    <text evidence="5">The sequence shown here is derived from an EMBL/GenBank/DDBJ whole genome shotgun (WGS) entry which is preliminary data.</text>
</comment>
<dbReference type="PANTHER" id="PTHR45339:SF1">
    <property type="entry name" value="HYBRID SIGNAL TRANSDUCTION HISTIDINE KINASE J"/>
    <property type="match status" value="1"/>
</dbReference>
<evidence type="ECO:0000256" key="3">
    <source>
        <dbReference type="PROSITE-ProRule" id="PRU00169"/>
    </source>
</evidence>
<evidence type="ECO:0000259" key="4">
    <source>
        <dbReference type="PROSITE" id="PS50110"/>
    </source>
</evidence>
<protein>
    <recommendedName>
        <fullName evidence="4">Response regulatory domain-containing protein</fullName>
    </recommendedName>
</protein>
<feature type="domain" description="Response regulatory" evidence="4">
    <location>
        <begin position="1"/>
        <end position="80"/>
    </location>
</feature>
<keyword evidence="6" id="KW-1185">Reference proteome</keyword>
<dbReference type="Proteomes" id="UP001500840">
    <property type="component" value="Unassembled WGS sequence"/>
</dbReference>
<keyword evidence="2" id="KW-0902">Two-component regulatory system</keyword>